<feature type="transmembrane region" description="Helical" evidence="1">
    <location>
        <begin position="20"/>
        <end position="44"/>
    </location>
</feature>
<proteinExistence type="predicted"/>
<dbReference type="OrthoDB" id="7632567at2"/>
<feature type="transmembrane region" description="Helical" evidence="1">
    <location>
        <begin position="56"/>
        <end position="82"/>
    </location>
</feature>
<dbReference type="AlphaFoldDB" id="A0A1M7UQY2"/>
<name>A0A1M7UQY2_9BRAD</name>
<sequence length="104" mass="10961">MNRVMKELGWHDPLSSARTLGIGSDAIITVLLVLLVGTIVLAYFGWSSAARTDVPLAGYVAMAIGVLVSIAVGSGLMALVFYSSRAGYDEPAKLITSESDKTLE</sequence>
<dbReference type="EMBL" id="LT670849">
    <property type="protein sequence ID" value="SHN85296.1"/>
    <property type="molecule type" value="Genomic_DNA"/>
</dbReference>
<keyword evidence="1" id="KW-0472">Membrane</keyword>
<organism evidence="2 3">
    <name type="scientific">Bradyrhizobium erythrophlei</name>
    <dbReference type="NCBI Taxonomy" id="1437360"/>
    <lineage>
        <taxon>Bacteria</taxon>
        <taxon>Pseudomonadati</taxon>
        <taxon>Pseudomonadota</taxon>
        <taxon>Alphaproteobacteria</taxon>
        <taxon>Hyphomicrobiales</taxon>
        <taxon>Nitrobacteraceae</taxon>
        <taxon>Bradyrhizobium</taxon>
    </lineage>
</organism>
<dbReference type="RefSeq" id="WP_083587841.1">
    <property type="nucleotide sequence ID" value="NZ_LT670849.1"/>
</dbReference>
<evidence type="ECO:0000313" key="3">
    <source>
        <dbReference type="Proteomes" id="UP000184096"/>
    </source>
</evidence>
<keyword evidence="3" id="KW-1185">Reference proteome</keyword>
<accession>A0A1M7UQY2</accession>
<reference evidence="3" key="1">
    <citation type="submission" date="2016-11" db="EMBL/GenBank/DDBJ databases">
        <authorList>
            <person name="Varghese N."/>
            <person name="Submissions S."/>
        </authorList>
    </citation>
    <scope>NUCLEOTIDE SEQUENCE [LARGE SCALE GENOMIC DNA]</scope>
    <source>
        <strain evidence="3">GAS401</strain>
    </source>
</reference>
<keyword evidence="1" id="KW-1133">Transmembrane helix</keyword>
<evidence type="ECO:0000256" key="1">
    <source>
        <dbReference type="SAM" id="Phobius"/>
    </source>
</evidence>
<evidence type="ECO:0000313" key="2">
    <source>
        <dbReference type="EMBL" id="SHN85296.1"/>
    </source>
</evidence>
<protein>
    <submittedName>
        <fullName evidence="2">Uncharacterized protein</fullName>
    </submittedName>
</protein>
<dbReference type="Proteomes" id="UP000184096">
    <property type="component" value="Chromosome I"/>
</dbReference>
<gene>
    <name evidence="2" type="ORF">SAMN05444170_6243</name>
</gene>
<keyword evidence="1" id="KW-0812">Transmembrane</keyword>